<evidence type="ECO:0000313" key="2">
    <source>
        <dbReference type="EMBL" id="KAK8013788.1"/>
    </source>
</evidence>
<reference evidence="2 3" key="1">
    <citation type="submission" date="2023-01" db="EMBL/GenBank/DDBJ databases">
        <title>Analysis of 21 Apiospora genomes using comparative genomics revels a genus with tremendous synthesis potential of carbohydrate active enzymes and secondary metabolites.</title>
        <authorList>
            <person name="Sorensen T."/>
        </authorList>
    </citation>
    <scope>NUCLEOTIDE SEQUENCE [LARGE SCALE GENOMIC DNA]</scope>
    <source>
        <strain evidence="2 3">CBS 20057</strain>
    </source>
</reference>
<accession>A0ABR1RKS0</accession>
<dbReference type="EMBL" id="JAQQWI010000013">
    <property type="protein sequence ID" value="KAK8013788.1"/>
    <property type="molecule type" value="Genomic_DNA"/>
</dbReference>
<dbReference type="Proteomes" id="UP001396898">
    <property type="component" value="Unassembled WGS sequence"/>
</dbReference>
<protein>
    <submittedName>
        <fullName evidence="2">Uncharacterized protein</fullName>
    </submittedName>
</protein>
<feature type="compositionally biased region" description="Low complexity" evidence="1">
    <location>
        <begin position="21"/>
        <end position="30"/>
    </location>
</feature>
<evidence type="ECO:0000256" key="1">
    <source>
        <dbReference type="SAM" id="MobiDB-lite"/>
    </source>
</evidence>
<name>A0ABR1RKS0_9PEZI</name>
<gene>
    <name evidence="2" type="ORF">PG991_009381</name>
</gene>
<organism evidence="2 3">
    <name type="scientific">Apiospora marii</name>
    <dbReference type="NCBI Taxonomy" id="335849"/>
    <lineage>
        <taxon>Eukaryota</taxon>
        <taxon>Fungi</taxon>
        <taxon>Dikarya</taxon>
        <taxon>Ascomycota</taxon>
        <taxon>Pezizomycotina</taxon>
        <taxon>Sordariomycetes</taxon>
        <taxon>Xylariomycetidae</taxon>
        <taxon>Amphisphaeriales</taxon>
        <taxon>Apiosporaceae</taxon>
        <taxon>Apiospora</taxon>
    </lineage>
</organism>
<proteinExistence type="predicted"/>
<sequence length="308" mass="34651">MFCCGRSCSKEGPSGPPDFDPSPQSSSGPPVGVKMVAYGEIDRSENPPAYSRSEASPSTLKLLETFQEAAGQAAFQPLLHRDIHIWLDDKPNLHRPTKHGIKLLALLLLSLGKAHDSSMEFFFTRQRNPNADDLSTADKEKAKELDDLFNTRNWTQAVLSVDDSINLRDLGLQAHIKRLEETCAQDSEPHIRLLDVVREKKVPFWYGYHQRDISTNELQRLYDNALKETKKQPKLLNSVRFTMSREISYHERLRLQASGRLTTVLILTGSPLANSEVDGLKQDLNKIQGASEFSIEALAFCEFMDPNG</sequence>
<evidence type="ECO:0000313" key="3">
    <source>
        <dbReference type="Proteomes" id="UP001396898"/>
    </source>
</evidence>
<comment type="caution">
    <text evidence="2">The sequence shown here is derived from an EMBL/GenBank/DDBJ whole genome shotgun (WGS) entry which is preliminary data.</text>
</comment>
<feature type="region of interest" description="Disordered" evidence="1">
    <location>
        <begin position="1"/>
        <end position="33"/>
    </location>
</feature>
<keyword evidence="3" id="KW-1185">Reference proteome</keyword>